<dbReference type="NCBIfam" id="NF001138">
    <property type="entry name" value="PRK00143.1"/>
    <property type="match status" value="1"/>
</dbReference>
<dbReference type="InterPro" id="IPR046885">
    <property type="entry name" value="MnmA-like_C"/>
</dbReference>
<feature type="site" description="Interaction with tRNA" evidence="10">
    <location>
        <position position="135"/>
    </location>
</feature>
<keyword evidence="4 10" id="KW-0819">tRNA processing</keyword>
<dbReference type="FunFam" id="3.40.50.620:FF:000057">
    <property type="entry name" value="tRNA-specific 2-thiouridylase MnmA"/>
    <property type="match status" value="1"/>
</dbReference>
<evidence type="ECO:0000256" key="6">
    <source>
        <dbReference type="ARBA" id="ARBA00022840"/>
    </source>
</evidence>
<dbReference type="Pfam" id="PF03054">
    <property type="entry name" value="tRNA_Me_trans"/>
    <property type="match status" value="1"/>
</dbReference>
<feature type="active site" description="Cysteine persulfide intermediate" evidence="10">
    <location>
        <position position="208"/>
    </location>
</feature>
<evidence type="ECO:0000256" key="8">
    <source>
        <dbReference type="ARBA" id="ARBA00023157"/>
    </source>
</evidence>
<comment type="function">
    <text evidence="10">Catalyzes the 2-thiolation of uridine at the wobble position (U34) of tRNA, leading to the formation of s(2)U34.</text>
</comment>
<dbReference type="Gene3D" id="2.30.30.280">
    <property type="entry name" value="Adenine nucleotide alpha hydrolases-like domains"/>
    <property type="match status" value="1"/>
</dbReference>
<dbReference type="EC" id="2.8.1.13" evidence="10"/>
<dbReference type="Pfam" id="PF20259">
    <property type="entry name" value="tRNA_Me_trans_M"/>
    <property type="match status" value="1"/>
</dbReference>
<evidence type="ECO:0000259" key="12">
    <source>
        <dbReference type="Pfam" id="PF20259"/>
    </source>
</evidence>
<dbReference type="GO" id="GO:0103016">
    <property type="term" value="F:tRNA-uridine 2-sulfurtransferase activity"/>
    <property type="evidence" value="ECO:0007669"/>
    <property type="project" value="UniProtKB-EC"/>
</dbReference>
<comment type="similarity">
    <text evidence="10">Belongs to the MnmA/TRMU family.</text>
</comment>
<dbReference type="GO" id="GO:0000049">
    <property type="term" value="F:tRNA binding"/>
    <property type="evidence" value="ECO:0007669"/>
    <property type="project" value="UniProtKB-KW"/>
</dbReference>
<accession>A0A8J3HTT1</accession>
<feature type="binding site" evidence="10">
    <location>
        <position position="33"/>
    </location>
    <ligand>
        <name>ATP</name>
        <dbReference type="ChEBI" id="CHEBI:30616"/>
    </ligand>
</feature>
<feature type="active site" description="Nucleophile" evidence="10">
    <location>
        <position position="110"/>
    </location>
</feature>
<dbReference type="Pfam" id="PF20258">
    <property type="entry name" value="tRNA_Me_trans_C"/>
    <property type="match status" value="1"/>
</dbReference>
<feature type="binding site" evidence="10">
    <location>
        <begin position="7"/>
        <end position="14"/>
    </location>
    <ligand>
        <name>ATP</name>
        <dbReference type="ChEBI" id="CHEBI:30616"/>
    </ligand>
</feature>
<evidence type="ECO:0000313" key="13">
    <source>
        <dbReference type="EMBL" id="GHO43146.1"/>
    </source>
</evidence>
<gene>
    <name evidence="10 13" type="primary">mnmA</name>
    <name evidence="13" type="ORF">KSX_13090</name>
</gene>
<dbReference type="InterPro" id="IPR014729">
    <property type="entry name" value="Rossmann-like_a/b/a_fold"/>
</dbReference>
<feature type="domain" description="tRNA-specific 2-thiouridylase MnmA-like C-terminal" evidence="11">
    <location>
        <begin position="312"/>
        <end position="390"/>
    </location>
</feature>
<keyword evidence="8" id="KW-1015">Disulfide bond</keyword>
<evidence type="ECO:0000256" key="9">
    <source>
        <dbReference type="ARBA" id="ARBA00051542"/>
    </source>
</evidence>
<feature type="region of interest" description="Interaction with tRNA" evidence="10">
    <location>
        <begin position="158"/>
        <end position="160"/>
    </location>
</feature>
<keyword evidence="7 10" id="KW-0694">RNA-binding</keyword>
<evidence type="ECO:0000256" key="4">
    <source>
        <dbReference type="ARBA" id="ARBA00022694"/>
    </source>
</evidence>
<organism evidence="13 14">
    <name type="scientific">Ktedonospora formicarum</name>
    <dbReference type="NCBI Taxonomy" id="2778364"/>
    <lineage>
        <taxon>Bacteria</taxon>
        <taxon>Bacillati</taxon>
        <taxon>Chloroflexota</taxon>
        <taxon>Ktedonobacteria</taxon>
        <taxon>Ktedonobacterales</taxon>
        <taxon>Ktedonobacteraceae</taxon>
        <taxon>Ktedonospora</taxon>
    </lineage>
</organism>
<keyword evidence="3 10" id="KW-0808">Transferase</keyword>
<feature type="binding site" evidence="10">
    <location>
        <position position="134"/>
    </location>
    <ligand>
        <name>ATP</name>
        <dbReference type="ChEBI" id="CHEBI:30616"/>
    </ligand>
</feature>
<keyword evidence="14" id="KW-1185">Reference proteome</keyword>
<evidence type="ECO:0000256" key="3">
    <source>
        <dbReference type="ARBA" id="ARBA00022679"/>
    </source>
</evidence>
<proteinExistence type="inferred from homology"/>
<evidence type="ECO:0000256" key="1">
    <source>
        <dbReference type="ARBA" id="ARBA00022490"/>
    </source>
</evidence>
<keyword evidence="5 10" id="KW-0547">Nucleotide-binding</keyword>
<feature type="region of interest" description="Interaction with tRNA" evidence="10">
    <location>
        <begin position="338"/>
        <end position="339"/>
    </location>
</feature>
<dbReference type="PANTHER" id="PTHR11933">
    <property type="entry name" value="TRNA 5-METHYLAMINOMETHYL-2-THIOURIDYLATE -METHYLTRANSFERASE"/>
    <property type="match status" value="1"/>
</dbReference>
<feature type="site" description="Interaction with tRNA" evidence="10">
    <location>
        <position position="371"/>
    </location>
</feature>
<dbReference type="GO" id="GO:0005737">
    <property type="term" value="C:cytoplasm"/>
    <property type="evidence" value="ECO:0007669"/>
    <property type="project" value="UniProtKB-SubCell"/>
</dbReference>
<dbReference type="CDD" id="cd01998">
    <property type="entry name" value="MnmA_TRMU-like"/>
    <property type="match status" value="1"/>
</dbReference>
<feature type="domain" description="tRNA-specific 2-thiouridylase MnmA-like central" evidence="12">
    <location>
        <begin position="251"/>
        <end position="304"/>
    </location>
</feature>
<dbReference type="AlphaFoldDB" id="A0A8J3HTT1"/>
<dbReference type="GO" id="GO:0005524">
    <property type="term" value="F:ATP binding"/>
    <property type="evidence" value="ECO:0007669"/>
    <property type="project" value="UniProtKB-KW"/>
</dbReference>
<evidence type="ECO:0000256" key="10">
    <source>
        <dbReference type="HAMAP-Rule" id="MF_00144"/>
    </source>
</evidence>
<keyword evidence="2 10" id="KW-0820">tRNA-binding</keyword>
<dbReference type="InterPro" id="IPR023382">
    <property type="entry name" value="MnmA-like_central_sf"/>
</dbReference>
<dbReference type="Gene3D" id="3.40.50.620">
    <property type="entry name" value="HUPs"/>
    <property type="match status" value="1"/>
</dbReference>
<dbReference type="GO" id="GO:0002143">
    <property type="term" value="P:tRNA wobble position uridine thiolation"/>
    <property type="evidence" value="ECO:0007669"/>
    <property type="project" value="TreeGrafter"/>
</dbReference>
<keyword evidence="1 10" id="KW-0963">Cytoplasm</keyword>
<comment type="caution">
    <text evidence="13">The sequence shown here is derived from an EMBL/GenBank/DDBJ whole genome shotgun (WGS) entry which is preliminary data.</text>
</comment>
<evidence type="ECO:0000259" key="11">
    <source>
        <dbReference type="Pfam" id="PF20258"/>
    </source>
</evidence>
<name>A0A8J3HTT1_9CHLR</name>
<dbReference type="RefSeq" id="WP_220192632.1">
    <property type="nucleotide sequence ID" value="NZ_BNJF01000001.1"/>
</dbReference>
<evidence type="ECO:0000256" key="5">
    <source>
        <dbReference type="ARBA" id="ARBA00022741"/>
    </source>
</evidence>
<dbReference type="Proteomes" id="UP000612362">
    <property type="component" value="Unassembled WGS sequence"/>
</dbReference>
<comment type="catalytic activity">
    <reaction evidence="9 10">
        <text>S-sulfanyl-L-cysteinyl-[protein] + uridine(34) in tRNA + AH2 + ATP = 2-thiouridine(34) in tRNA + L-cysteinyl-[protein] + A + AMP + diphosphate + H(+)</text>
        <dbReference type="Rhea" id="RHEA:47032"/>
        <dbReference type="Rhea" id="RHEA-COMP:10131"/>
        <dbReference type="Rhea" id="RHEA-COMP:11726"/>
        <dbReference type="Rhea" id="RHEA-COMP:11727"/>
        <dbReference type="Rhea" id="RHEA-COMP:11728"/>
        <dbReference type="ChEBI" id="CHEBI:13193"/>
        <dbReference type="ChEBI" id="CHEBI:15378"/>
        <dbReference type="ChEBI" id="CHEBI:17499"/>
        <dbReference type="ChEBI" id="CHEBI:29950"/>
        <dbReference type="ChEBI" id="CHEBI:30616"/>
        <dbReference type="ChEBI" id="CHEBI:33019"/>
        <dbReference type="ChEBI" id="CHEBI:61963"/>
        <dbReference type="ChEBI" id="CHEBI:65315"/>
        <dbReference type="ChEBI" id="CHEBI:87170"/>
        <dbReference type="ChEBI" id="CHEBI:456215"/>
        <dbReference type="EC" id="2.8.1.13"/>
    </reaction>
</comment>
<evidence type="ECO:0000313" key="14">
    <source>
        <dbReference type="Proteomes" id="UP000612362"/>
    </source>
</evidence>
<dbReference type="PANTHER" id="PTHR11933:SF5">
    <property type="entry name" value="MITOCHONDRIAL TRNA-SPECIFIC 2-THIOURIDYLASE 1"/>
    <property type="match status" value="1"/>
</dbReference>
<reference evidence="13" key="1">
    <citation type="submission" date="2020-10" db="EMBL/GenBank/DDBJ databases">
        <title>Taxonomic study of unclassified bacteria belonging to the class Ktedonobacteria.</title>
        <authorList>
            <person name="Yabe S."/>
            <person name="Wang C.M."/>
            <person name="Zheng Y."/>
            <person name="Sakai Y."/>
            <person name="Cavaletti L."/>
            <person name="Monciardini P."/>
            <person name="Donadio S."/>
        </authorList>
    </citation>
    <scope>NUCLEOTIDE SEQUENCE</scope>
    <source>
        <strain evidence="13">SOSP1-1</strain>
    </source>
</reference>
<evidence type="ECO:0000256" key="7">
    <source>
        <dbReference type="ARBA" id="ARBA00022884"/>
    </source>
</evidence>
<protein>
    <recommendedName>
        <fullName evidence="10">tRNA-specific 2-thiouridylase MnmA</fullName>
        <ecNumber evidence="10">2.8.1.13</ecNumber>
    </recommendedName>
</protein>
<dbReference type="SUPFAM" id="SSF52402">
    <property type="entry name" value="Adenine nucleotide alpha hydrolases-like"/>
    <property type="match status" value="1"/>
</dbReference>
<comment type="caution">
    <text evidence="10">Lacks conserved residue(s) required for the propagation of feature annotation.</text>
</comment>
<dbReference type="HAMAP" id="MF_00144">
    <property type="entry name" value="tRNA_thiouridyl_MnmA"/>
    <property type="match status" value="1"/>
</dbReference>
<dbReference type="InterPro" id="IPR046884">
    <property type="entry name" value="MnmA-like_central"/>
</dbReference>
<dbReference type="NCBIfam" id="TIGR00420">
    <property type="entry name" value="trmU"/>
    <property type="match status" value="1"/>
</dbReference>
<sequence>MARIVVAMSGGVDSSVAAALLKEQGHEVIGIMLRLWSEPGVIEAEDDGVERVVQNKCCSLESVDDARRVARMLDMPFYLVNVEQEFKDRIVDSFYEDYVAGRTPNPCLTCNRHIRFTVLLNKALALDADYLATGHYVRVDDDPMTGKRRLRRGVDPEKDQSYVLHVLNQHQLAHACFPLGGYTKPQVRAMAAERGMLVATKAESQEICFVAQNDYRGFIDRYASSKQEEEGLVPVGATSPATSMQPLINIPRPGPIYDRRGTLLGRHRGLAYYTIGQRKGLGLTSPIPLHVLKLDSEQNALIVGPAAALERQEFVVGKMHYVSGEVPTAPFEALVRVRYKAPEQPALVTPLDGQRARIQLVHPQRAITPGQAAVLYGGEDGVEVLGGGIIEE</sequence>
<keyword evidence="6 10" id="KW-0067">ATP-binding</keyword>
<dbReference type="Gene3D" id="2.40.30.10">
    <property type="entry name" value="Translation factors"/>
    <property type="match status" value="1"/>
</dbReference>
<dbReference type="InterPro" id="IPR004506">
    <property type="entry name" value="MnmA-like"/>
</dbReference>
<comment type="subcellular location">
    <subcellularLocation>
        <location evidence="10">Cytoplasm</location>
    </subcellularLocation>
</comment>
<dbReference type="EMBL" id="BNJF01000001">
    <property type="protein sequence ID" value="GHO43146.1"/>
    <property type="molecule type" value="Genomic_DNA"/>
</dbReference>
<evidence type="ECO:0000256" key="2">
    <source>
        <dbReference type="ARBA" id="ARBA00022555"/>
    </source>
</evidence>